<organism evidence="5 6">
    <name type="scientific">Lachnospira pectinoschiza</name>
    <dbReference type="NCBI Taxonomy" id="28052"/>
    <lineage>
        <taxon>Bacteria</taxon>
        <taxon>Bacillati</taxon>
        <taxon>Bacillota</taxon>
        <taxon>Clostridia</taxon>
        <taxon>Lachnospirales</taxon>
        <taxon>Lachnospiraceae</taxon>
        <taxon>Lachnospira</taxon>
    </lineage>
</organism>
<evidence type="ECO:0000256" key="2">
    <source>
        <dbReference type="ARBA" id="ARBA00022747"/>
    </source>
</evidence>
<accession>A0A1G9UFC0</accession>
<protein>
    <submittedName>
        <fullName evidence="5">Type I restriction enzyme, S subunit</fullName>
    </submittedName>
</protein>
<proteinExistence type="inferred from homology"/>
<dbReference type="GO" id="GO:0009307">
    <property type="term" value="P:DNA restriction-modification system"/>
    <property type="evidence" value="ECO:0007669"/>
    <property type="project" value="UniProtKB-KW"/>
</dbReference>
<evidence type="ECO:0000313" key="5">
    <source>
        <dbReference type="EMBL" id="SDM58619.1"/>
    </source>
</evidence>
<evidence type="ECO:0000256" key="3">
    <source>
        <dbReference type="ARBA" id="ARBA00023125"/>
    </source>
</evidence>
<keyword evidence="3" id="KW-0238">DNA-binding</keyword>
<reference evidence="6" key="1">
    <citation type="submission" date="2016-10" db="EMBL/GenBank/DDBJ databases">
        <authorList>
            <person name="Varghese N."/>
            <person name="Submissions S."/>
        </authorList>
    </citation>
    <scope>NUCLEOTIDE SEQUENCE [LARGE SCALE GENOMIC DNA]</scope>
    <source>
        <strain evidence="6">M83</strain>
    </source>
</reference>
<dbReference type="SUPFAM" id="SSF116734">
    <property type="entry name" value="DNA methylase specificity domain"/>
    <property type="match status" value="2"/>
</dbReference>
<sequence>MRVERTEFAKFSKYSSLRLTSNYELPKLAFPYDDFSSFLDFIESGSRPKGGIKDEDYGQALSLGGEQIDKDGIVNTEKMPYVPFDFYDNAKKGLVCDGDILICKDGALTGKCCIVDFAKLPTDKVMINEHVFIVRANSRIRQKMLFYLMRTDFFNSQVIDLAYRKKAQPGLTLDHIKALKIPELSLKSQDEILKKLIPYEEKINKLNAKKVNIQEIIDKSFSKAFGFSYDGFDSLKGIKAYRIACSDVSVNGDLRCGVRFHRPARVYVEKELQTKMKAKIKDYLAEPIVLGASISPSDYDDGDYIYISMATIKGWRLDNGSASTVSDNYLNGKKDKTVSINDIILARSGEGTIGKVALIDEDVKGVFADFTMRIRLKNYNPEFAYYYFRTSYFQYLIETYKKGLGNNTNIFPVAIKEFPIPDIDLKKQKEIVAEIRKMNDQQKKIAEDIADQQVLIQKVIEDNLYKTH</sequence>
<dbReference type="PANTHER" id="PTHR30408:SF12">
    <property type="entry name" value="TYPE I RESTRICTION ENZYME MJAVIII SPECIFICITY SUBUNIT"/>
    <property type="match status" value="1"/>
</dbReference>
<dbReference type="Gene3D" id="3.90.220.20">
    <property type="entry name" value="DNA methylase specificity domains"/>
    <property type="match status" value="2"/>
</dbReference>
<evidence type="ECO:0000256" key="1">
    <source>
        <dbReference type="ARBA" id="ARBA00010923"/>
    </source>
</evidence>
<name>A0A1G9UFC0_9FIRM</name>
<dbReference type="InterPro" id="IPR000055">
    <property type="entry name" value="Restrct_endonuc_typeI_TRD"/>
</dbReference>
<evidence type="ECO:0000259" key="4">
    <source>
        <dbReference type="Pfam" id="PF01420"/>
    </source>
</evidence>
<keyword evidence="2" id="KW-0680">Restriction system</keyword>
<dbReference type="PANTHER" id="PTHR30408">
    <property type="entry name" value="TYPE-1 RESTRICTION ENZYME ECOKI SPECIFICITY PROTEIN"/>
    <property type="match status" value="1"/>
</dbReference>
<comment type="similarity">
    <text evidence="1">Belongs to the type-I restriction system S methylase family.</text>
</comment>
<dbReference type="EMBL" id="FNHZ01000001">
    <property type="protein sequence ID" value="SDM58619.1"/>
    <property type="molecule type" value="Genomic_DNA"/>
</dbReference>
<dbReference type="CDD" id="cd16961">
    <property type="entry name" value="RMtype1_S_TRD-CR_like"/>
    <property type="match status" value="1"/>
</dbReference>
<evidence type="ECO:0000313" key="6">
    <source>
        <dbReference type="Proteomes" id="UP000187651"/>
    </source>
</evidence>
<dbReference type="InterPro" id="IPR044946">
    <property type="entry name" value="Restrct_endonuc_typeI_TRD_sf"/>
</dbReference>
<dbReference type="Pfam" id="PF01420">
    <property type="entry name" value="Methylase_S"/>
    <property type="match status" value="1"/>
</dbReference>
<dbReference type="GO" id="GO:0003677">
    <property type="term" value="F:DNA binding"/>
    <property type="evidence" value="ECO:0007669"/>
    <property type="project" value="UniProtKB-KW"/>
</dbReference>
<dbReference type="RefSeq" id="WP_207645130.1">
    <property type="nucleotide sequence ID" value="NZ_FNHZ01000001.1"/>
</dbReference>
<dbReference type="Proteomes" id="UP000187651">
    <property type="component" value="Unassembled WGS sequence"/>
</dbReference>
<dbReference type="AlphaFoldDB" id="A0A1G9UFC0"/>
<dbReference type="InterPro" id="IPR052021">
    <property type="entry name" value="Type-I_RS_S_subunit"/>
</dbReference>
<gene>
    <name evidence="5" type="ORF">SAMN05216544_0742</name>
</gene>
<feature type="domain" description="Type I restriction modification DNA specificity" evidence="4">
    <location>
        <begin position="298"/>
        <end position="440"/>
    </location>
</feature>
<keyword evidence="6" id="KW-1185">Reference proteome</keyword>